<keyword evidence="2" id="KW-1133">Transmembrane helix</keyword>
<feature type="compositionally biased region" description="Low complexity" evidence="1">
    <location>
        <begin position="79"/>
        <end position="113"/>
    </location>
</feature>
<proteinExistence type="predicted"/>
<keyword evidence="2" id="KW-0472">Membrane</keyword>
<name>F0IJ39_STRSA</name>
<dbReference type="InterPro" id="IPR032542">
    <property type="entry name" value="DUF4947"/>
</dbReference>
<evidence type="ECO:0000313" key="4">
    <source>
        <dbReference type="Proteomes" id="UP000003530"/>
    </source>
</evidence>
<sequence length="264" mass="29356">MVPCETLLSADASYHNSSSKIEHSKERFKIMKKRTLFSLFSLAAVLFLLSACRFLVPSNSDSTTRSSNSDKSGKKVSLKDSSSSSKQSSKSRSSSPSSSSSSRSSSKENSSSSKDIEKTTDGLPEDADHAKNDKIYATGNAKVYYQSYESGGFEAQIPEFKGYTQEKVKSILGEPEKISTDLASEYEAFQNKELENLKRLVQEQKISTEQARAFLAGVVDIAQASRLQNTYTIYSYKNEQISIIFSQEGELLYVTPDPDYLYFK</sequence>
<dbReference type="PATRIC" id="fig|888811.3.peg.109"/>
<feature type="compositionally biased region" description="Basic and acidic residues" evidence="1">
    <location>
        <begin position="114"/>
        <end position="131"/>
    </location>
</feature>
<dbReference type="EMBL" id="AEXY01000003">
    <property type="protein sequence ID" value="EGD37620.1"/>
    <property type="molecule type" value="Genomic_DNA"/>
</dbReference>
<evidence type="ECO:0008006" key="5">
    <source>
        <dbReference type="Google" id="ProtNLM"/>
    </source>
</evidence>
<feature type="transmembrane region" description="Helical" evidence="2">
    <location>
        <begin position="35"/>
        <end position="56"/>
    </location>
</feature>
<accession>F0IJ39</accession>
<comment type="caution">
    <text evidence="3">The sequence shown here is derived from an EMBL/GenBank/DDBJ whole genome shotgun (WGS) entry which is preliminary data.</text>
</comment>
<dbReference type="Proteomes" id="UP000003530">
    <property type="component" value="Unassembled WGS sequence"/>
</dbReference>
<gene>
    <name evidence="3" type="ORF">HMPREF9383_0114</name>
</gene>
<evidence type="ECO:0000256" key="1">
    <source>
        <dbReference type="SAM" id="MobiDB-lite"/>
    </source>
</evidence>
<organism evidence="3 4">
    <name type="scientific">Streptococcus sanguinis SK150</name>
    <dbReference type="NCBI Taxonomy" id="888811"/>
    <lineage>
        <taxon>Bacteria</taxon>
        <taxon>Bacillati</taxon>
        <taxon>Bacillota</taxon>
        <taxon>Bacilli</taxon>
        <taxon>Lactobacillales</taxon>
        <taxon>Streptococcaceae</taxon>
        <taxon>Streptococcus</taxon>
    </lineage>
</organism>
<keyword evidence="2" id="KW-0812">Transmembrane</keyword>
<dbReference type="Pfam" id="PF16305">
    <property type="entry name" value="DUF4947"/>
    <property type="match status" value="1"/>
</dbReference>
<evidence type="ECO:0000256" key="2">
    <source>
        <dbReference type="SAM" id="Phobius"/>
    </source>
</evidence>
<protein>
    <recommendedName>
        <fullName evidence="5">DUF4947 domain-containing protein</fullName>
    </recommendedName>
</protein>
<reference evidence="3 4" key="1">
    <citation type="submission" date="2011-02" db="EMBL/GenBank/DDBJ databases">
        <authorList>
            <person name="Muzny D."/>
            <person name="Qin X."/>
            <person name="Deng J."/>
            <person name="Jiang H."/>
            <person name="Liu Y."/>
            <person name="Qu J."/>
            <person name="Song X.-Z."/>
            <person name="Zhang L."/>
            <person name="Thornton R."/>
            <person name="Coyle M."/>
            <person name="Francisco L."/>
            <person name="Jackson L."/>
            <person name="Javaid M."/>
            <person name="Korchina V."/>
            <person name="Kovar C."/>
            <person name="Mata R."/>
            <person name="Mathew T."/>
            <person name="Ngo R."/>
            <person name="Nguyen L."/>
            <person name="Nguyen N."/>
            <person name="Okwuonu G."/>
            <person name="Ongeri F."/>
            <person name="Pham C."/>
            <person name="Simmons D."/>
            <person name="Wilczek-Boney K."/>
            <person name="Hale W."/>
            <person name="Jakkamsetti A."/>
            <person name="Pham P."/>
            <person name="Ruth R."/>
            <person name="San Lucas F."/>
            <person name="Warren J."/>
            <person name="Zhang J."/>
            <person name="Zhao Z."/>
            <person name="Zhou C."/>
            <person name="Zhu D."/>
            <person name="Lee S."/>
            <person name="Bess C."/>
            <person name="Blankenburg K."/>
            <person name="Forbes L."/>
            <person name="Fu Q."/>
            <person name="Gubbala S."/>
            <person name="Hirani K."/>
            <person name="Jayaseelan J.C."/>
            <person name="Lara F."/>
            <person name="Munidasa M."/>
            <person name="Palculict T."/>
            <person name="Patil S."/>
            <person name="Pu L.-L."/>
            <person name="Saada N."/>
            <person name="Tang L."/>
            <person name="Weissenberger G."/>
            <person name="Zhu Y."/>
            <person name="Hemphill L."/>
            <person name="Shang Y."/>
            <person name="Youmans B."/>
            <person name="Ayvaz T."/>
            <person name="Ross M."/>
            <person name="Santibanez J."/>
            <person name="Aqrawi P."/>
            <person name="Gross S."/>
            <person name="Joshi V."/>
            <person name="Fowler G."/>
            <person name="Nazareth L."/>
            <person name="Reid J."/>
            <person name="Worley K."/>
            <person name="Petrosino J."/>
            <person name="Highlander S."/>
            <person name="Gibbs R."/>
        </authorList>
    </citation>
    <scope>NUCLEOTIDE SEQUENCE [LARGE SCALE GENOMIC DNA]</scope>
    <source>
        <strain evidence="3 4">SK150</strain>
    </source>
</reference>
<dbReference type="HOGENOM" id="CLU_103365_0_0_9"/>
<evidence type="ECO:0000313" key="3">
    <source>
        <dbReference type="EMBL" id="EGD37620.1"/>
    </source>
</evidence>
<feature type="compositionally biased region" description="Low complexity" evidence="1">
    <location>
        <begin position="59"/>
        <end position="70"/>
    </location>
</feature>
<dbReference type="AlphaFoldDB" id="F0IJ39"/>
<feature type="region of interest" description="Disordered" evidence="1">
    <location>
        <begin position="59"/>
        <end position="131"/>
    </location>
</feature>